<proteinExistence type="predicted"/>
<gene>
    <name evidence="1" type="ORF">AV530_009850</name>
</gene>
<organism evidence="1 2">
    <name type="scientific">Patagioenas fasciata monilis</name>
    <dbReference type="NCBI Taxonomy" id="372326"/>
    <lineage>
        <taxon>Eukaryota</taxon>
        <taxon>Metazoa</taxon>
        <taxon>Chordata</taxon>
        <taxon>Craniata</taxon>
        <taxon>Vertebrata</taxon>
        <taxon>Euteleostomi</taxon>
        <taxon>Archelosauria</taxon>
        <taxon>Archosauria</taxon>
        <taxon>Dinosauria</taxon>
        <taxon>Saurischia</taxon>
        <taxon>Theropoda</taxon>
        <taxon>Coelurosauria</taxon>
        <taxon>Aves</taxon>
        <taxon>Neognathae</taxon>
        <taxon>Neoaves</taxon>
        <taxon>Columbimorphae</taxon>
        <taxon>Columbiformes</taxon>
        <taxon>Columbidae</taxon>
        <taxon>Patagioenas</taxon>
    </lineage>
</organism>
<reference evidence="1 2" key="1">
    <citation type="submission" date="2016-02" db="EMBL/GenBank/DDBJ databases">
        <title>Band-tailed pigeon sequencing and assembly.</title>
        <authorList>
            <person name="Soares A.E."/>
            <person name="Novak B.J."/>
            <person name="Rice E.S."/>
            <person name="O'Connell B."/>
            <person name="Chang D."/>
            <person name="Weber S."/>
            <person name="Shapiro B."/>
        </authorList>
    </citation>
    <scope>NUCLEOTIDE SEQUENCE [LARGE SCALE GENOMIC DNA]</scope>
    <source>
        <strain evidence="1">BTP2013</strain>
        <tissue evidence="1">Blood</tissue>
    </source>
</reference>
<protein>
    <submittedName>
        <fullName evidence="1">Uncharacterized protein</fullName>
    </submittedName>
</protein>
<name>A0A1V4KBZ8_PATFA</name>
<evidence type="ECO:0000313" key="1">
    <source>
        <dbReference type="EMBL" id="OPJ81387.1"/>
    </source>
</evidence>
<evidence type="ECO:0000313" key="2">
    <source>
        <dbReference type="Proteomes" id="UP000190648"/>
    </source>
</evidence>
<dbReference type="AlphaFoldDB" id="A0A1V4KBZ8"/>
<sequence length="67" mass="7425">MACDCQARTWRSLPETCPDCAKPTRRNSPSSEDFTIEMTKTDGDLGCRGTDHHVCTPCLDHECPPCP</sequence>
<accession>A0A1V4KBZ8</accession>
<dbReference type="Proteomes" id="UP000190648">
    <property type="component" value="Unassembled WGS sequence"/>
</dbReference>
<dbReference type="EMBL" id="LSYS01003973">
    <property type="protein sequence ID" value="OPJ81387.1"/>
    <property type="molecule type" value="Genomic_DNA"/>
</dbReference>
<comment type="caution">
    <text evidence="1">The sequence shown here is derived from an EMBL/GenBank/DDBJ whole genome shotgun (WGS) entry which is preliminary data.</text>
</comment>
<keyword evidence="2" id="KW-1185">Reference proteome</keyword>